<dbReference type="Proteomes" id="UP001222325">
    <property type="component" value="Unassembled WGS sequence"/>
</dbReference>
<keyword evidence="2" id="KW-1185">Reference proteome</keyword>
<gene>
    <name evidence="1" type="ORF">B0H15DRAFT_765352</name>
</gene>
<name>A0AAD6TWE0_9AGAR</name>
<sequence>HRTSPECPCNACRDDRETRRCANPHACARAAKRRLDSLEPKWDPRLPQRLPPEIPESRAEEAFTAPPAITSLSEGFRVLTRLTTPDEL</sequence>
<dbReference type="EMBL" id="JARJCN010000064">
    <property type="protein sequence ID" value="KAJ7078703.1"/>
    <property type="molecule type" value="Genomic_DNA"/>
</dbReference>
<protein>
    <submittedName>
        <fullName evidence="1">Uncharacterized protein</fullName>
    </submittedName>
</protein>
<feature type="non-terminal residue" evidence="1">
    <location>
        <position position="88"/>
    </location>
</feature>
<dbReference type="AlphaFoldDB" id="A0AAD6TWE0"/>
<evidence type="ECO:0000313" key="1">
    <source>
        <dbReference type="EMBL" id="KAJ7078703.1"/>
    </source>
</evidence>
<organism evidence="1 2">
    <name type="scientific">Mycena belliarum</name>
    <dbReference type="NCBI Taxonomy" id="1033014"/>
    <lineage>
        <taxon>Eukaryota</taxon>
        <taxon>Fungi</taxon>
        <taxon>Dikarya</taxon>
        <taxon>Basidiomycota</taxon>
        <taxon>Agaricomycotina</taxon>
        <taxon>Agaricomycetes</taxon>
        <taxon>Agaricomycetidae</taxon>
        <taxon>Agaricales</taxon>
        <taxon>Marasmiineae</taxon>
        <taxon>Mycenaceae</taxon>
        <taxon>Mycena</taxon>
    </lineage>
</organism>
<proteinExistence type="predicted"/>
<accession>A0AAD6TWE0</accession>
<feature type="non-terminal residue" evidence="1">
    <location>
        <position position="1"/>
    </location>
</feature>
<comment type="caution">
    <text evidence="1">The sequence shown here is derived from an EMBL/GenBank/DDBJ whole genome shotgun (WGS) entry which is preliminary data.</text>
</comment>
<evidence type="ECO:0000313" key="2">
    <source>
        <dbReference type="Proteomes" id="UP001222325"/>
    </source>
</evidence>
<reference evidence="1" key="1">
    <citation type="submission" date="2023-03" db="EMBL/GenBank/DDBJ databases">
        <title>Massive genome expansion in bonnet fungi (Mycena s.s.) driven by repeated elements and novel gene families across ecological guilds.</title>
        <authorList>
            <consortium name="Lawrence Berkeley National Laboratory"/>
            <person name="Harder C.B."/>
            <person name="Miyauchi S."/>
            <person name="Viragh M."/>
            <person name="Kuo A."/>
            <person name="Thoen E."/>
            <person name="Andreopoulos B."/>
            <person name="Lu D."/>
            <person name="Skrede I."/>
            <person name="Drula E."/>
            <person name="Henrissat B."/>
            <person name="Morin E."/>
            <person name="Kohler A."/>
            <person name="Barry K."/>
            <person name="LaButti K."/>
            <person name="Morin E."/>
            <person name="Salamov A."/>
            <person name="Lipzen A."/>
            <person name="Mereny Z."/>
            <person name="Hegedus B."/>
            <person name="Baldrian P."/>
            <person name="Stursova M."/>
            <person name="Weitz H."/>
            <person name="Taylor A."/>
            <person name="Grigoriev I.V."/>
            <person name="Nagy L.G."/>
            <person name="Martin F."/>
            <person name="Kauserud H."/>
        </authorList>
    </citation>
    <scope>NUCLEOTIDE SEQUENCE</scope>
    <source>
        <strain evidence="1">CBHHK173m</strain>
    </source>
</reference>